<evidence type="ECO:0000256" key="9">
    <source>
        <dbReference type="SAM" id="MobiDB-lite"/>
    </source>
</evidence>
<feature type="transmembrane region" description="Helical" evidence="10">
    <location>
        <begin position="569"/>
        <end position="591"/>
    </location>
</feature>
<feature type="region of interest" description="Disordered" evidence="9">
    <location>
        <begin position="1"/>
        <end position="59"/>
    </location>
</feature>
<feature type="transmembrane region" description="Helical" evidence="10">
    <location>
        <begin position="498"/>
        <end position="518"/>
    </location>
</feature>
<organism evidence="11 12">
    <name type="scientific">Chaetoceros tenuissimus</name>
    <dbReference type="NCBI Taxonomy" id="426638"/>
    <lineage>
        <taxon>Eukaryota</taxon>
        <taxon>Sar</taxon>
        <taxon>Stramenopiles</taxon>
        <taxon>Ochrophyta</taxon>
        <taxon>Bacillariophyta</taxon>
        <taxon>Coscinodiscophyceae</taxon>
        <taxon>Chaetocerotophycidae</taxon>
        <taxon>Chaetocerotales</taxon>
        <taxon>Chaetocerotaceae</taxon>
        <taxon>Chaetoceros</taxon>
    </lineage>
</organism>
<comment type="function">
    <text evidence="1">Fluoride channel required for the rapid expulsion of cytoplasmic fluoride.</text>
</comment>
<evidence type="ECO:0000256" key="5">
    <source>
        <dbReference type="ARBA" id="ARBA00022989"/>
    </source>
</evidence>
<dbReference type="GO" id="GO:0005886">
    <property type="term" value="C:plasma membrane"/>
    <property type="evidence" value="ECO:0007669"/>
    <property type="project" value="UniProtKB-SubCell"/>
</dbReference>
<feature type="transmembrane region" description="Helical" evidence="10">
    <location>
        <begin position="273"/>
        <end position="292"/>
    </location>
</feature>
<keyword evidence="6 10" id="KW-0472">Membrane</keyword>
<dbReference type="AlphaFoldDB" id="A0AAD3HE57"/>
<evidence type="ECO:0000256" key="2">
    <source>
        <dbReference type="ARBA" id="ARBA00004651"/>
    </source>
</evidence>
<feature type="transmembrane region" description="Helical" evidence="10">
    <location>
        <begin position="234"/>
        <end position="253"/>
    </location>
</feature>
<feature type="compositionally biased region" description="Polar residues" evidence="9">
    <location>
        <begin position="1"/>
        <end position="10"/>
    </location>
</feature>
<feature type="compositionally biased region" description="Polar residues" evidence="9">
    <location>
        <begin position="36"/>
        <end position="58"/>
    </location>
</feature>
<feature type="transmembrane region" description="Helical" evidence="10">
    <location>
        <begin position="133"/>
        <end position="150"/>
    </location>
</feature>
<feature type="transmembrane region" description="Helical" evidence="10">
    <location>
        <begin position="438"/>
        <end position="456"/>
    </location>
</feature>
<keyword evidence="5 10" id="KW-1133">Transmembrane helix</keyword>
<evidence type="ECO:0008006" key="13">
    <source>
        <dbReference type="Google" id="ProtNLM"/>
    </source>
</evidence>
<evidence type="ECO:0000256" key="4">
    <source>
        <dbReference type="ARBA" id="ARBA00022692"/>
    </source>
</evidence>
<evidence type="ECO:0000256" key="1">
    <source>
        <dbReference type="ARBA" id="ARBA00002598"/>
    </source>
</evidence>
<gene>
    <name evidence="11" type="ORF">CTEN210_17048</name>
</gene>
<dbReference type="GO" id="GO:1903425">
    <property type="term" value="F:fluoride transmembrane transporter activity"/>
    <property type="evidence" value="ECO:0007669"/>
    <property type="project" value="TreeGrafter"/>
</dbReference>
<dbReference type="Proteomes" id="UP001054902">
    <property type="component" value="Unassembled WGS sequence"/>
</dbReference>
<keyword evidence="4 10" id="KW-0812">Transmembrane</keyword>
<evidence type="ECO:0000256" key="6">
    <source>
        <dbReference type="ARBA" id="ARBA00023136"/>
    </source>
</evidence>
<keyword evidence="12" id="KW-1185">Reference proteome</keyword>
<proteinExistence type="inferred from homology"/>
<dbReference type="Pfam" id="PF02537">
    <property type="entry name" value="CRCB"/>
    <property type="match status" value="2"/>
</dbReference>
<dbReference type="InterPro" id="IPR003691">
    <property type="entry name" value="FluC"/>
</dbReference>
<evidence type="ECO:0000256" key="3">
    <source>
        <dbReference type="ARBA" id="ARBA00022475"/>
    </source>
</evidence>
<sequence length="609" mass="67999">MDPPTTSSSAFLDGLAPEAADNESSTPFQAMEDNASVVSSNSVHTGTYSSPPSFQAMSPSADEDANAVELTSVNSLLSGANTTRESKYEPFNENDNDLKVYHGHADFDPDMQFTQISGSKWYFGKTKRAAVKVLYLVVFSMIGTLLRILLSQLFGEECQSPGSVGWLKAGQALCFTDNGETYMEGGIIFNDLPGNLLGSFFLGLMQSTTTMNDLPKAFPIAWLNEKNFFQKWDIIHIAIISGFCGSLTTFSSWNSEMVLLMMGADEDRGTSIFRGFFGYLIGVETALASFVFGKNLAKYLHSTSNEALDREANVTTRKKECGVYINSQLSDYERRFLSELDMGEFSTYIDPVAEEHLHRWRNSTRENRRVGNHLLPLLTDVEYSCLVLDEDINDELLVSAMMAKWDMDALKKWREVKRNIPEARLEILEVHEFRFAPAFRVAFFFVALAVTGLVLVNEDDDYSVTYRTMIYAALLAPVGALTRERMSEWNGRWKRFPWLPLGTLIANVIACIASAALIAIEYRMHGGENFWKSGTIRAVKIGFAGSLSTVSGFINEFSDFLSSENPIRGYVYVISTIVFCAIPSALTYFLITFNEEPGAYYKNGKGYGY</sequence>
<name>A0AAD3HE57_9STRA</name>
<evidence type="ECO:0000256" key="8">
    <source>
        <dbReference type="ARBA" id="ARBA00035585"/>
    </source>
</evidence>
<protein>
    <recommendedName>
        <fullName evidence="13">Fluoride ion transporter CrcB</fullName>
    </recommendedName>
</protein>
<keyword evidence="3" id="KW-1003">Cell membrane</keyword>
<comment type="catalytic activity">
    <reaction evidence="8">
        <text>fluoride(in) = fluoride(out)</text>
        <dbReference type="Rhea" id="RHEA:76159"/>
        <dbReference type="ChEBI" id="CHEBI:17051"/>
    </reaction>
    <physiologicalReaction direction="left-to-right" evidence="8">
        <dbReference type="Rhea" id="RHEA:76160"/>
    </physiologicalReaction>
</comment>
<reference evidence="11 12" key="1">
    <citation type="journal article" date="2021" name="Sci. Rep.">
        <title>The genome of the diatom Chaetoceros tenuissimus carries an ancient integrated fragment of an extant virus.</title>
        <authorList>
            <person name="Hongo Y."/>
            <person name="Kimura K."/>
            <person name="Takaki Y."/>
            <person name="Yoshida Y."/>
            <person name="Baba S."/>
            <person name="Kobayashi G."/>
            <person name="Nagasaki K."/>
            <person name="Hano T."/>
            <person name="Tomaru Y."/>
        </authorList>
    </citation>
    <scope>NUCLEOTIDE SEQUENCE [LARGE SCALE GENOMIC DNA]</scope>
    <source>
        <strain evidence="11 12">NIES-3715</strain>
    </source>
</reference>
<evidence type="ECO:0000313" key="11">
    <source>
        <dbReference type="EMBL" id="GFH60572.1"/>
    </source>
</evidence>
<dbReference type="PANTHER" id="PTHR28259:SF1">
    <property type="entry name" value="FLUORIDE EXPORT PROTEIN 1-RELATED"/>
    <property type="match status" value="1"/>
</dbReference>
<evidence type="ECO:0000256" key="10">
    <source>
        <dbReference type="SAM" id="Phobius"/>
    </source>
</evidence>
<evidence type="ECO:0000313" key="12">
    <source>
        <dbReference type="Proteomes" id="UP001054902"/>
    </source>
</evidence>
<dbReference type="EMBL" id="BLLK01000069">
    <property type="protein sequence ID" value="GFH60572.1"/>
    <property type="molecule type" value="Genomic_DNA"/>
</dbReference>
<accession>A0AAD3HE57</accession>
<comment type="caution">
    <text evidence="11">The sequence shown here is derived from an EMBL/GenBank/DDBJ whole genome shotgun (WGS) entry which is preliminary data.</text>
</comment>
<feature type="transmembrane region" description="Helical" evidence="10">
    <location>
        <begin position="468"/>
        <end position="486"/>
    </location>
</feature>
<comment type="subcellular location">
    <subcellularLocation>
        <location evidence="2">Cell membrane</location>
        <topology evidence="2">Multi-pass membrane protein</topology>
    </subcellularLocation>
</comment>
<evidence type="ECO:0000256" key="7">
    <source>
        <dbReference type="ARBA" id="ARBA00035120"/>
    </source>
</evidence>
<feature type="transmembrane region" description="Helical" evidence="10">
    <location>
        <begin position="538"/>
        <end position="557"/>
    </location>
</feature>
<comment type="similarity">
    <text evidence="7">Belongs to the fluoride channel Fluc/FEX (TC 1.A.43) family.</text>
</comment>
<dbReference type="PANTHER" id="PTHR28259">
    <property type="entry name" value="FLUORIDE EXPORT PROTEIN 1-RELATED"/>
    <property type="match status" value="1"/>
</dbReference>